<dbReference type="GO" id="GO:0006801">
    <property type="term" value="P:superoxide metabolic process"/>
    <property type="evidence" value="ECO:0007669"/>
    <property type="project" value="InterPro"/>
</dbReference>
<dbReference type="AlphaFoldDB" id="A0AA39M0Z5"/>
<dbReference type="Pfam" id="PF00080">
    <property type="entry name" value="Sod_Cu"/>
    <property type="match status" value="1"/>
</dbReference>
<name>A0AA39M0Z5_9BILA</name>
<dbReference type="EMBL" id="JAUCMV010000002">
    <property type="protein sequence ID" value="KAK0416599.1"/>
    <property type="molecule type" value="Genomic_DNA"/>
</dbReference>
<gene>
    <name evidence="3" type="ORF">QR680_012582</name>
</gene>
<feature type="domain" description="Superoxide dismutase copper/zinc binding" evidence="2">
    <location>
        <begin position="33"/>
        <end position="165"/>
    </location>
</feature>
<dbReference type="Proteomes" id="UP001175271">
    <property type="component" value="Unassembled WGS sequence"/>
</dbReference>
<feature type="region of interest" description="Disordered" evidence="1">
    <location>
        <begin position="137"/>
        <end position="156"/>
    </location>
</feature>
<reference evidence="3" key="1">
    <citation type="submission" date="2023-06" db="EMBL/GenBank/DDBJ databases">
        <title>Genomic analysis of the entomopathogenic nematode Steinernema hermaphroditum.</title>
        <authorList>
            <person name="Schwarz E.M."/>
            <person name="Heppert J.K."/>
            <person name="Baniya A."/>
            <person name="Schwartz H.T."/>
            <person name="Tan C.-H."/>
            <person name="Antoshechkin I."/>
            <person name="Sternberg P.W."/>
            <person name="Goodrich-Blair H."/>
            <person name="Dillman A.R."/>
        </authorList>
    </citation>
    <scope>NUCLEOTIDE SEQUENCE</scope>
    <source>
        <strain evidence="3">PS9179</strain>
        <tissue evidence="3">Whole animal</tissue>
    </source>
</reference>
<accession>A0AA39M0Z5</accession>
<dbReference type="InterPro" id="IPR024134">
    <property type="entry name" value="SOD_Cu/Zn_/chaperone"/>
</dbReference>
<dbReference type="InterPro" id="IPR036423">
    <property type="entry name" value="SOD-like_Cu/Zn_dom_sf"/>
</dbReference>
<dbReference type="PRINTS" id="PR00068">
    <property type="entry name" value="CUZNDISMTASE"/>
</dbReference>
<keyword evidence="4" id="KW-1185">Reference proteome</keyword>
<dbReference type="GO" id="GO:0005507">
    <property type="term" value="F:copper ion binding"/>
    <property type="evidence" value="ECO:0007669"/>
    <property type="project" value="InterPro"/>
</dbReference>
<dbReference type="Gene3D" id="2.60.40.200">
    <property type="entry name" value="Superoxide dismutase, copper/zinc binding domain"/>
    <property type="match status" value="1"/>
</dbReference>
<evidence type="ECO:0000256" key="1">
    <source>
        <dbReference type="SAM" id="MobiDB-lite"/>
    </source>
</evidence>
<dbReference type="SUPFAM" id="SSF49329">
    <property type="entry name" value="Cu,Zn superoxide dismutase-like"/>
    <property type="match status" value="1"/>
</dbReference>
<proteinExistence type="predicted"/>
<protein>
    <recommendedName>
        <fullName evidence="2">Superoxide dismutase copper/zinc binding domain-containing protein</fullName>
    </recommendedName>
</protein>
<comment type="caution">
    <text evidence="3">The sequence shown here is derived from an EMBL/GenBank/DDBJ whole genome shotgun (WGS) entry which is preliminary data.</text>
</comment>
<evidence type="ECO:0000259" key="2">
    <source>
        <dbReference type="Pfam" id="PF00080"/>
    </source>
</evidence>
<evidence type="ECO:0000313" key="3">
    <source>
        <dbReference type="EMBL" id="KAK0416599.1"/>
    </source>
</evidence>
<evidence type="ECO:0000313" key="4">
    <source>
        <dbReference type="Proteomes" id="UP001175271"/>
    </source>
</evidence>
<dbReference type="PANTHER" id="PTHR10003">
    <property type="entry name" value="SUPEROXIDE DISMUTASE CU-ZN -RELATED"/>
    <property type="match status" value="1"/>
</dbReference>
<sequence>MLFLLVLLPLCVAADPHTDVRAVARIRSADGKVKGQLEFVQRFKHGAPTHIFGNFSGLDEGFHGIGILDYGNMLKGCHSMGGEFDPDRMTQRVGLGTVGHRVGTLGNVRNGTYDDHNHKVSLFGRNGVVGRGVVVFENPDDGGKNDSSESRRNGGVGRPLACGVVGRLGGSFL</sequence>
<dbReference type="InterPro" id="IPR001424">
    <property type="entry name" value="SOD_Cu_Zn_dom"/>
</dbReference>
<feature type="compositionally biased region" description="Basic and acidic residues" evidence="1">
    <location>
        <begin position="141"/>
        <end position="152"/>
    </location>
</feature>
<organism evidence="3 4">
    <name type="scientific">Steinernema hermaphroditum</name>
    <dbReference type="NCBI Taxonomy" id="289476"/>
    <lineage>
        <taxon>Eukaryota</taxon>
        <taxon>Metazoa</taxon>
        <taxon>Ecdysozoa</taxon>
        <taxon>Nematoda</taxon>
        <taxon>Chromadorea</taxon>
        <taxon>Rhabditida</taxon>
        <taxon>Tylenchina</taxon>
        <taxon>Panagrolaimomorpha</taxon>
        <taxon>Strongyloidoidea</taxon>
        <taxon>Steinernematidae</taxon>
        <taxon>Steinernema</taxon>
    </lineage>
</organism>